<name>A0A1F7X5Z1_9BACT</name>
<protein>
    <recommendedName>
        <fullName evidence="4">Portal protein</fullName>
    </recommendedName>
</protein>
<evidence type="ECO:0008006" key="4">
    <source>
        <dbReference type="Google" id="ProtNLM"/>
    </source>
</evidence>
<gene>
    <name evidence="2" type="ORF">A2Z67_02795</name>
</gene>
<dbReference type="EMBL" id="MGFQ01000007">
    <property type="protein sequence ID" value="OGM10506.1"/>
    <property type="molecule type" value="Genomic_DNA"/>
</dbReference>
<evidence type="ECO:0000313" key="3">
    <source>
        <dbReference type="Proteomes" id="UP000176939"/>
    </source>
</evidence>
<evidence type="ECO:0000256" key="1">
    <source>
        <dbReference type="SAM" id="MobiDB-lite"/>
    </source>
</evidence>
<comment type="caution">
    <text evidence="2">The sequence shown here is derived from an EMBL/GenBank/DDBJ whole genome shotgun (WGS) entry which is preliminary data.</text>
</comment>
<dbReference type="Pfam" id="PF04860">
    <property type="entry name" value="Phage_portal"/>
    <property type="match status" value="1"/>
</dbReference>
<accession>A0A1F7X5Z1</accession>
<dbReference type="Proteomes" id="UP000176939">
    <property type="component" value="Unassembled WGS sequence"/>
</dbReference>
<reference evidence="2 3" key="1">
    <citation type="journal article" date="2016" name="Nat. Commun.">
        <title>Thousands of microbial genomes shed light on interconnected biogeochemical processes in an aquifer system.</title>
        <authorList>
            <person name="Anantharaman K."/>
            <person name="Brown C.T."/>
            <person name="Hug L.A."/>
            <person name="Sharon I."/>
            <person name="Castelle C.J."/>
            <person name="Probst A.J."/>
            <person name="Thomas B.C."/>
            <person name="Singh A."/>
            <person name="Wilkins M.J."/>
            <person name="Karaoz U."/>
            <person name="Brodie E.L."/>
            <person name="Williams K.H."/>
            <person name="Hubbard S.S."/>
            <person name="Banfield J.F."/>
        </authorList>
    </citation>
    <scope>NUCLEOTIDE SEQUENCE [LARGE SCALE GENOMIC DNA]</scope>
</reference>
<organism evidence="2 3">
    <name type="scientific">Candidatus Woesebacteria bacterium RBG_13_36_22</name>
    <dbReference type="NCBI Taxonomy" id="1802478"/>
    <lineage>
        <taxon>Bacteria</taxon>
        <taxon>Candidatus Woeseibacteriota</taxon>
    </lineage>
</organism>
<sequence length="672" mass="76933">MDNFSAYDVWQEELTKTQKEDLREEMAKEVKADPRYDLSLLVDPLSKVLDRMVESRVDMEKRILDTESKMLEVSEQRAQEKAAELFDRYKEGLSKSGTELAKAKEDAEAKSLFFDPFQLMENLGYKERVMSMSYDTLRLMSERNPIIAAIINTRIHQVTSFSRPPKTKHDIGFEITMRDDEQRPSKSDLTKIKELEDTVEATGVPDIVEEESRDSFETYLSKEVRDSLTYDQACWEVVPGRGGLPVAFYAIDSATIRFATTPKLLKMVGGYGNMQMEQIWKREMDSQQSQTAEKRRPKPEDVRYVQVISGKVMNTYSEQEMAFGVRNPRTYIQQNKYGVSELELLVQVITSHLWAEQYNQKFFSSGAAPKGIIHFEGQNLPQEQLLAFRRQWHAQVSGVWNAWRTPIIASPGKLVYTNLQMSNRQMEFSNWIEYLIKLMCACYLMDPSEINFDLRGTSGQQAPMFESPSEAKLKMSRDRGLKPLLRFFESEINKNFIFQIDKKYELQFVGLDSKSEKDVVELQVKELEKYKVVDEVRAENDLKPLGEDKGGDLIMDSAYINYRTQMKMQAGMGGGFGGPEPGAPSPGFPKGEEEELDFGKEEEEPKVGVKLAAKEKEETETEGGGRLSELDRMIADMKGLKKSFGDKDLISDHEWKLVKSKSPGGNLNKMRS</sequence>
<dbReference type="AlphaFoldDB" id="A0A1F7X5Z1"/>
<proteinExistence type="predicted"/>
<evidence type="ECO:0000313" key="2">
    <source>
        <dbReference type="EMBL" id="OGM10506.1"/>
    </source>
</evidence>
<dbReference type="InterPro" id="IPR006944">
    <property type="entry name" value="Phage/GTA_portal"/>
</dbReference>
<feature type="compositionally biased region" description="Basic and acidic residues" evidence="1">
    <location>
        <begin position="597"/>
        <end position="617"/>
    </location>
</feature>
<feature type="region of interest" description="Disordered" evidence="1">
    <location>
        <begin position="573"/>
        <end position="630"/>
    </location>
</feature>